<feature type="compositionally biased region" description="Pro residues" evidence="1">
    <location>
        <begin position="1"/>
        <end position="12"/>
    </location>
</feature>
<feature type="domain" description="Carbohydrate kinase FGGY C-terminal" evidence="2">
    <location>
        <begin position="24"/>
        <end position="72"/>
    </location>
</feature>
<protein>
    <submittedName>
        <fullName evidence="4">FGGY_C domain-containing protein</fullName>
    </submittedName>
</protein>
<reference evidence="3" key="2">
    <citation type="submission" date="2016-05" db="EMBL/GenBank/DDBJ databases">
        <title>Comparative analysis highlights variable genome content of wheat rusts and divergence of the mating loci.</title>
        <authorList>
            <person name="Cuomo C.A."/>
            <person name="Bakkeren G."/>
            <person name="Szabo L."/>
            <person name="Khalil H."/>
            <person name="Joly D."/>
            <person name="Goldberg J."/>
            <person name="Young S."/>
            <person name="Zeng Q."/>
            <person name="Fellers J."/>
        </authorList>
    </citation>
    <scope>NUCLEOTIDE SEQUENCE [LARGE SCALE GENOMIC DNA]</scope>
    <source>
        <strain evidence="3">1-1 BBBD Race 1</strain>
    </source>
</reference>
<gene>
    <name evidence="3" type="ORF">PTTG_26030</name>
</gene>
<name>A0A180GX15_PUCT1</name>
<dbReference type="VEuPathDB" id="FungiDB:PTTG_26030"/>
<evidence type="ECO:0000313" key="5">
    <source>
        <dbReference type="Proteomes" id="UP000005240"/>
    </source>
</evidence>
<dbReference type="EMBL" id="ADAS02000013">
    <property type="protein sequence ID" value="OAV97366.1"/>
    <property type="molecule type" value="Genomic_DNA"/>
</dbReference>
<keyword evidence="5" id="KW-1185">Reference proteome</keyword>
<dbReference type="Gene3D" id="3.30.420.40">
    <property type="match status" value="1"/>
</dbReference>
<dbReference type="InterPro" id="IPR043129">
    <property type="entry name" value="ATPase_NBD"/>
</dbReference>
<dbReference type="InterPro" id="IPR018485">
    <property type="entry name" value="FGGY_C"/>
</dbReference>
<evidence type="ECO:0000256" key="1">
    <source>
        <dbReference type="SAM" id="MobiDB-lite"/>
    </source>
</evidence>
<reference evidence="4 5" key="3">
    <citation type="journal article" date="2017" name="G3 (Bethesda)">
        <title>Comparative analysis highlights variable genome content of wheat rusts and divergence of the mating loci.</title>
        <authorList>
            <person name="Cuomo C.A."/>
            <person name="Bakkeren G."/>
            <person name="Khalil H.B."/>
            <person name="Panwar V."/>
            <person name="Joly D."/>
            <person name="Linning R."/>
            <person name="Sakthikumar S."/>
            <person name="Song X."/>
            <person name="Adiconis X."/>
            <person name="Fan L."/>
            <person name="Goldberg J.M."/>
            <person name="Levin J.Z."/>
            <person name="Young S."/>
            <person name="Zeng Q."/>
            <person name="Anikster Y."/>
            <person name="Bruce M."/>
            <person name="Wang M."/>
            <person name="Yin C."/>
            <person name="McCallum B."/>
            <person name="Szabo L.J."/>
            <person name="Hulbert S."/>
            <person name="Chen X."/>
            <person name="Fellers J.P."/>
        </authorList>
    </citation>
    <scope>NUCLEOTIDE SEQUENCE</scope>
    <source>
        <strain evidence="5">Isolate 1-1 / race 1 (BBBD)</strain>
        <strain evidence="4">isolate 1-1 / race 1 (BBBD)</strain>
    </source>
</reference>
<dbReference type="OrthoDB" id="5422795at2759"/>
<organism evidence="3">
    <name type="scientific">Puccinia triticina (isolate 1-1 / race 1 (BBBD))</name>
    <name type="common">Brown leaf rust fungus</name>
    <dbReference type="NCBI Taxonomy" id="630390"/>
    <lineage>
        <taxon>Eukaryota</taxon>
        <taxon>Fungi</taxon>
        <taxon>Dikarya</taxon>
        <taxon>Basidiomycota</taxon>
        <taxon>Pucciniomycotina</taxon>
        <taxon>Pucciniomycetes</taxon>
        <taxon>Pucciniales</taxon>
        <taxon>Pucciniaceae</taxon>
        <taxon>Puccinia</taxon>
    </lineage>
</organism>
<sequence>MLPAQTPPSPDPRVPHLLQPRPRRPAQLLKVNGRMSASDTLLQLQADLVGVVVEHSEMKETTALGAGLLAGHTISLFG</sequence>
<dbReference type="GO" id="GO:0005975">
    <property type="term" value="P:carbohydrate metabolic process"/>
    <property type="evidence" value="ECO:0007669"/>
    <property type="project" value="InterPro"/>
</dbReference>
<dbReference type="SUPFAM" id="SSF53067">
    <property type="entry name" value="Actin-like ATPase domain"/>
    <property type="match status" value="1"/>
</dbReference>
<evidence type="ECO:0000313" key="3">
    <source>
        <dbReference type="EMBL" id="OAV97366.1"/>
    </source>
</evidence>
<dbReference type="GO" id="GO:0016301">
    <property type="term" value="F:kinase activity"/>
    <property type="evidence" value="ECO:0007669"/>
    <property type="project" value="InterPro"/>
</dbReference>
<accession>A0A180GX15</accession>
<reference evidence="3" key="1">
    <citation type="submission" date="2009-11" db="EMBL/GenBank/DDBJ databases">
        <authorList>
            <consortium name="The Broad Institute Genome Sequencing Platform"/>
            <person name="Ward D."/>
            <person name="Feldgarden M."/>
            <person name="Earl A."/>
            <person name="Young S.K."/>
            <person name="Zeng Q."/>
            <person name="Koehrsen M."/>
            <person name="Alvarado L."/>
            <person name="Berlin A."/>
            <person name="Bochicchio J."/>
            <person name="Borenstein D."/>
            <person name="Chapman S.B."/>
            <person name="Chen Z."/>
            <person name="Engels R."/>
            <person name="Freedman E."/>
            <person name="Gellesch M."/>
            <person name="Goldberg J."/>
            <person name="Griggs A."/>
            <person name="Gujja S."/>
            <person name="Heilman E."/>
            <person name="Heiman D."/>
            <person name="Hepburn T."/>
            <person name="Howarth C."/>
            <person name="Jen D."/>
            <person name="Larson L."/>
            <person name="Lewis B."/>
            <person name="Mehta T."/>
            <person name="Park D."/>
            <person name="Pearson M."/>
            <person name="Roberts A."/>
            <person name="Saif S."/>
            <person name="Shea T."/>
            <person name="Shenoy N."/>
            <person name="Sisk P."/>
            <person name="Stolte C."/>
            <person name="Sykes S."/>
            <person name="Thomson T."/>
            <person name="Walk T."/>
            <person name="White J."/>
            <person name="Yandava C."/>
            <person name="Izard J."/>
            <person name="Baranova O.V."/>
            <person name="Blanton J.M."/>
            <person name="Tanner A.C."/>
            <person name="Dewhirst F.E."/>
            <person name="Haas B."/>
            <person name="Nusbaum C."/>
            <person name="Birren B."/>
        </authorList>
    </citation>
    <scope>NUCLEOTIDE SEQUENCE [LARGE SCALE GENOMIC DNA]</scope>
    <source>
        <strain evidence="3">1-1 BBBD Race 1</strain>
    </source>
</reference>
<dbReference type="STRING" id="630390.A0A180GX15"/>
<dbReference type="Proteomes" id="UP000005240">
    <property type="component" value="Unassembled WGS sequence"/>
</dbReference>
<evidence type="ECO:0000313" key="4">
    <source>
        <dbReference type="EnsemblFungi" id="PTTG_26030-t43_1-p1"/>
    </source>
</evidence>
<evidence type="ECO:0000259" key="2">
    <source>
        <dbReference type="Pfam" id="PF02782"/>
    </source>
</evidence>
<feature type="region of interest" description="Disordered" evidence="1">
    <location>
        <begin position="1"/>
        <end position="23"/>
    </location>
</feature>
<dbReference type="EnsemblFungi" id="PTTG_26030-t43_1">
    <property type="protein sequence ID" value="PTTG_26030-t43_1-p1"/>
    <property type="gene ID" value="PTTG_26030"/>
</dbReference>
<dbReference type="Pfam" id="PF02782">
    <property type="entry name" value="FGGY_C"/>
    <property type="match status" value="1"/>
</dbReference>
<reference evidence="4" key="4">
    <citation type="submission" date="2025-05" db="UniProtKB">
        <authorList>
            <consortium name="EnsemblFungi"/>
        </authorList>
    </citation>
    <scope>IDENTIFICATION</scope>
    <source>
        <strain evidence="4">isolate 1-1 / race 1 (BBBD)</strain>
    </source>
</reference>
<dbReference type="AlphaFoldDB" id="A0A180GX15"/>
<proteinExistence type="predicted"/>